<evidence type="ECO:0008006" key="4">
    <source>
        <dbReference type="Google" id="ProtNLM"/>
    </source>
</evidence>
<organism evidence="2 3">
    <name type="scientific">Parapedobacter defluvii</name>
    <dbReference type="NCBI Taxonomy" id="2045106"/>
    <lineage>
        <taxon>Bacteria</taxon>
        <taxon>Pseudomonadati</taxon>
        <taxon>Bacteroidota</taxon>
        <taxon>Sphingobacteriia</taxon>
        <taxon>Sphingobacteriales</taxon>
        <taxon>Sphingobacteriaceae</taxon>
        <taxon>Parapedobacter</taxon>
    </lineage>
</organism>
<reference evidence="3" key="1">
    <citation type="journal article" date="2019" name="Int. J. Syst. Evol. Microbiol.">
        <title>The Global Catalogue of Microorganisms (GCM) 10K type strain sequencing project: providing services to taxonomists for standard genome sequencing and annotation.</title>
        <authorList>
            <consortium name="The Broad Institute Genomics Platform"/>
            <consortium name="The Broad Institute Genome Sequencing Center for Infectious Disease"/>
            <person name="Wu L."/>
            <person name="Ma J."/>
        </authorList>
    </citation>
    <scope>NUCLEOTIDE SEQUENCE [LARGE SCALE GENOMIC DNA]</scope>
    <source>
        <strain evidence="3">CGMCC 1.15342</strain>
    </source>
</reference>
<dbReference type="EMBL" id="BMIK01000010">
    <property type="protein sequence ID" value="GGC35119.1"/>
    <property type="molecule type" value="Genomic_DNA"/>
</dbReference>
<keyword evidence="3" id="KW-1185">Reference proteome</keyword>
<comment type="caution">
    <text evidence="2">The sequence shown here is derived from an EMBL/GenBank/DDBJ whole genome shotgun (WGS) entry which is preliminary data.</text>
</comment>
<dbReference type="RefSeq" id="WP_188751943.1">
    <property type="nucleotide sequence ID" value="NZ_BMIK01000010.1"/>
</dbReference>
<keyword evidence="1" id="KW-0732">Signal</keyword>
<evidence type="ECO:0000313" key="2">
    <source>
        <dbReference type="EMBL" id="GGC35119.1"/>
    </source>
</evidence>
<dbReference type="Proteomes" id="UP000597338">
    <property type="component" value="Unassembled WGS sequence"/>
</dbReference>
<protein>
    <recommendedName>
        <fullName evidence="4">Lipoprotein</fullName>
    </recommendedName>
</protein>
<feature type="chain" id="PRO_5047085316" description="Lipoprotein" evidence="1">
    <location>
        <begin position="21"/>
        <end position="169"/>
    </location>
</feature>
<sequence>MSVKRFGTILVFAAAVGALVACQQASRSTEDRATETTADAHTEADGADVPYTIAERYFVKNDVTTLDSPKITDEVEFNRVFGPAAVMGEGGAPTQIDFDKQFAVAIVLGETDHETAIRVESVQRNAEGQLVVTYRTEVGSGQSFTIEPNLLLVLDKKFDGELVLNEERM</sequence>
<dbReference type="PROSITE" id="PS51257">
    <property type="entry name" value="PROKAR_LIPOPROTEIN"/>
    <property type="match status" value="1"/>
</dbReference>
<evidence type="ECO:0000256" key="1">
    <source>
        <dbReference type="SAM" id="SignalP"/>
    </source>
</evidence>
<gene>
    <name evidence="2" type="ORF">GCM10011386_29060</name>
</gene>
<accession>A0ABQ1M8I0</accession>
<feature type="signal peptide" evidence="1">
    <location>
        <begin position="1"/>
        <end position="20"/>
    </location>
</feature>
<evidence type="ECO:0000313" key="3">
    <source>
        <dbReference type="Proteomes" id="UP000597338"/>
    </source>
</evidence>
<proteinExistence type="predicted"/>
<name>A0ABQ1M8I0_9SPHI</name>